<sequence>MHLTAKVKVTGIKKKTSAVFFKDLKVGDEFELSYSINGWYHSAPSIDIYQDEQIKHMNTANQLRNNLANFEVEQIG</sequence>
<dbReference type="RefSeq" id="WP_004429614.1">
    <property type="nucleotide sequence ID" value="NC_014639.1"/>
</dbReference>
<keyword evidence="2" id="KW-1185">Reference proteome</keyword>
<gene>
    <name evidence="1" type="ordered locus">BATR1942_09675</name>
</gene>
<dbReference type="EMBL" id="CP002207">
    <property type="protein sequence ID" value="ADP32868.1"/>
    <property type="molecule type" value="Genomic_DNA"/>
</dbReference>
<accession>A0ABM5LYN9</accession>
<name>A0ABM5LYN9_BACA1</name>
<evidence type="ECO:0000313" key="2">
    <source>
        <dbReference type="Proteomes" id="UP000006867"/>
    </source>
</evidence>
<reference evidence="1 2" key="1">
    <citation type="journal article" date="2011" name="Front. Microbiol.">
        <title>Genomic signatures of strain selection and enhancement in Bacillus atrophaeus var. globigii, a historical biowarfare simulant.</title>
        <authorList>
            <person name="Gibbons H.S."/>
            <person name="Broomall S.M."/>
            <person name="McNew L.A."/>
            <person name="Daligault H."/>
            <person name="Chapman C."/>
            <person name="Bruce D."/>
            <person name="Karavis M."/>
            <person name="Krepps M."/>
            <person name="McGregor P.A."/>
            <person name="Hong C."/>
            <person name="Park K.H."/>
            <person name="Akmal A."/>
            <person name="Feldman A."/>
            <person name="Lin J.S."/>
            <person name="Chang W.E."/>
            <person name="Higgs B.W."/>
            <person name="Demirev P."/>
            <person name="Lindquist J."/>
            <person name="Liem A."/>
            <person name="Fochler E."/>
            <person name="Read T.D."/>
            <person name="Tapia R."/>
            <person name="Johnson S."/>
            <person name="Bishop-Lilly K.A."/>
            <person name="Detter C."/>
            <person name="Han C."/>
            <person name="Sozhamannan S."/>
            <person name="Rosenzweig C.N."/>
            <person name="Skowronski E.W."/>
        </authorList>
    </citation>
    <scope>NUCLEOTIDE SEQUENCE [LARGE SCALE GENOMIC DNA]</scope>
    <source>
        <strain evidence="1 2">1942</strain>
    </source>
</reference>
<dbReference type="Proteomes" id="UP000006867">
    <property type="component" value="Chromosome"/>
</dbReference>
<organism evidence="1 2">
    <name type="scientific">Bacillus atrophaeus (strain 1942)</name>
    <dbReference type="NCBI Taxonomy" id="720555"/>
    <lineage>
        <taxon>Bacteria</taxon>
        <taxon>Bacillati</taxon>
        <taxon>Bacillota</taxon>
        <taxon>Bacilli</taxon>
        <taxon>Bacillales</taxon>
        <taxon>Bacillaceae</taxon>
        <taxon>Bacillus</taxon>
    </lineage>
</organism>
<proteinExistence type="predicted"/>
<protein>
    <submittedName>
        <fullName evidence="1">Uncharacterized protein</fullName>
    </submittedName>
</protein>
<evidence type="ECO:0000313" key="1">
    <source>
        <dbReference type="EMBL" id="ADP32868.1"/>
    </source>
</evidence>